<proteinExistence type="inferred from homology"/>
<dbReference type="InterPro" id="IPR003746">
    <property type="entry name" value="DUF167"/>
</dbReference>
<organism evidence="3 4">
    <name type="scientific">Ferroglobus placidus (strain DSM 10642 / AEDII12DO)</name>
    <dbReference type="NCBI Taxonomy" id="589924"/>
    <lineage>
        <taxon>Archaea</taxon>
        <taxon>Methanobacteriati</taxon>
        <taxon>Methanobacteriota</taxon>
        <taxon>Archaeoglobi</taxon>
        <taxon>Archaeoglobales</taxon>
        <taxon>Archaeoglobaceae</taxon>
        <taxon>Ferroglobus</taxon>
    </lineage>
</organism>
<evidence type="ECO:0000313" key="4">
    <source>
        <dbReference type="Proteomes" id="UP000002613"/>
    </source>
</evidence>
<dbReference type="PANTHER" id="PTHR13420">
    <property type="entry name" value="UPF0235 PROTEIN C15ORF40"/>
    <property type="match status" value="1"/>
</dbReference>
<keyword evidence="4" id="KW-1185">Reference proteome</keyword>
<dbReference type="Pfam" id="PF02594">
    <property type="entry name" value="DUF167"/>
    <property type="match status" value="1"/>
</dbReference>
<dbReference type="HOGENOM" id="CLU_130694_6_1_2"/>
<dbReference type="AlphaFoldDB" id="D3RYM1"/>
<dbReference type="Gene3D" id="3.30.1200.10">
    <property type="entry name" value="YggU-like"/>
    <property type="match status" value="1"/>
</dbReference>
<dbReference type="NCBIfam" id="TIGR00251">
    <property type="entry name" value="DUF167 family protein"/>
    <property type="match status" value="1"/>
</dbReference>
<dbReference type="eggNOG" id="arCOG04058">
    <property type="taxonomic scope" value="Archaea"/>
</dbReference>
<dbReference type="OrthoDB" id="51554at2157"/>
<dbReference type="PaxDb" id="589924-Ferp_1433"/>
<reference evidence="4" key="1">
    <citation type="submission" date="2010-02" db="EMBL/GenBank/DDBJ databases">
        <title>Complete sequence of Ferroglobus placidus DSM 10642.</title>
        <authorList>
            <consortium name="US DOE Joint Genome Institute"/>
            <person name="Lucas S."/>
            <person name="Copeland A."/>
            <person name="Lapidus A."/>
            <person name="Cheng J.-F."/>
            <person name="Bruce D."/>
            <person name="Goodwin L."/>
            <person name="Pitluck S."/>
            <person name="Saunders E."/>
            <person name="Brettin T."/>
            <person name="Detter J.C."/>
            <person name="Han C."/>
            <person name="Tapia R."/>
            <person name="Larimer F."/>
            <person name="Land M."/>
            <person name="Hauser L."/>
            <person name="Kyrpides N."/>
            <person name="Ivanova N."/>
            <person name="Holmes D."/>
            <person name="Lovley D."/>
            <person name="Kyrpides N."/>
            <person name="Anderson I.J."/>
            <person name="Woyke T."/>
        </authorList>
    </citation>
    <scope>NUCLEOTIDE SEQUENCE [LARGE SCALE GENOMIC DNA]</scope>
    <source>
        <strain evidence="4">DSM 10642 / AEDII12DO</strain>
    </source>
</reference>
<evidence type="ECO:0000313" key="3">
    <source>
        <dbReference type="EMBL" id="ADC65584.1"/>
    </source>
</evidence>
<dbReference type="Proteomes" id="UP000002613">
    <property type="component" value="Chromosome"/>
</dbReference>
<comment type="similarity">
    <text evidence="1 2">Belongs to the UPF0235 family.</text>
</comment>
<evidence type="ECO:0000256" key="2">
    <source>
        <dbReference type="HAMAP-Rule" id="MF_00634"/>
    </source>
</evidence>
<protein>
    <recommendedName>
        <fullName evidence="2">UPF0235 protein Ferp_1433</fullName>
    </recommendedName>
</protein>
<dbReference type="PANTHER" id="PTHR13420:SF7">
    <property type="entry name" value="UPF0235 PROTEIN C15ORF40"/>
    <property type="match status" value="1"/>
</dbReference>
<sequence length="94" mass="10535">MGDWLEEVEEGVIITVHVTPSSKKNEIAGYDPWKKALSVKVKAPPVEGKANRELEKFLKEYFGKNVKLVSGEKSRVKKVLIVGCSREEVEKHVG</sequence>
<accession>D3RYM1</accession>
<dbReference type="InterPro" id="IPR036591">
    <property type="entry name" value="YggU-like_sf"/>
</dbReference>
<dbReference type="STRING" id="589924.Ferp_1433"/>
<dbReference type="SUPFAM" id="SSF69786">
    <property type="entry name" value="YggU-like"/>
    <property type="match status" value="1"/>
</dbReference>
<dbReference type="HAMAP" id="MF_00634">
    <property type="entry name" value="UPF0235"/>
    <property type="match status" value="1"/>
</dbReference>
<dbReference type="SMART" id="SM01152">
    <property type="entry name" value="DUF167"/>
    <property type="match status" value="1"/>
</dbReference>
<name>D3RYM1_FERPA</name>
<gene>
    <name evidence="3" type="ordered locus">Ferp_1433</name>
</gene>
<evidence type="ECO:0000256" key="1">
    <source>
        <dbReference type="ARBA" id="ARBA00010364"/>
    </source>
</evidence>
<dbReference type="EMBL" id="CP001899">
    <property type="protein sequence ID" value="ADC65584.1"/>
    <property type="molecule type" value="Genomic_DNA"/>
</dbReference>
<dbReference type="GO" id="GO:0005737">
    <property type="term" value="C:cytoplasm"/>
    <property type="evidence" value="ECO:0007669"/>
    <property type="project" value="TreeGrafter"/>
</dbReference>
<reference evidence="3 4" key="2">
    <citation type="journal article" date="2011" name="Stand. Genomic Sci.">
        <title>Complete genome sequence of Ferroglobus placidus AEDII12DO.</title>
        <authorList>
            <person name="Anderson I."/>
            <person name="Risso C."/>
            <person name="Holmes D."/>
            <person name="Lucas S."/>
            <person name="Copeland A."/>
            <person name="Lapidus A."/>
            <person name="Cheng J.F."/>
            <person name="Bruce D."/>
            <person name="Goodwin L."/>
            <person name="Pitluck S."/>
            <person name="Saunders E."/>
            <person name="Brettin T."/>
            <person name="Detter J.C."/>
            <person name="Han C."/>
            <person name="Tapia R."/>
            <person name="Larimer F."/>
            <person name="Land M."/>
            <person name="Hauser L."/>
            <person name="Woyke T."/>
            <person name="Lovley D."/>
            <person name="Kyrpides N."/>
            <person name="Ivanova N."/>
        </authorList>
    </citation>
    <scope>NUCLEOTIDE SEQUENCE [LARGE SCALE GENOMIC DNA]</scope>
    <source>
        <strain evidence="4">DSM 10642 / AEDII12DO</strain>
    </source>
</reference>
<dbReference type="KEGG" id="fpl:Ferp_1433"/>